<proteinExistence type="predicted"/>
<evidence type="ECO:0000313" key="1">
    <source>
        <dbReference type="EMBL" id="KAJ0097931.1"/>
    </source>
</evidence>
<evidence type="ECO:0000313" key="2">
    <source>
        <dbReference type="Proteomes" id="UP001164250"/>
    </source>
</evidence>
<dbReference type="EMBL" id="CM047901">
    <property type="protein sequence ID" value="KAJ0097931.1"/>
    <property type="molecule type" value="Genomic_DNA"/>
</dbReference>
<organism evidence="1 2">
    <name type="scientific">Pistacia atlantica</name>
    <dbReference type="NCBI Taxonomy" id="434234"/>
    <lineage>
        <taxon>Eukaryota</taxon>
        <taxon>Viridiplantae</taxon>
        <taxon>Streptophyta</taxon>
        <taxon>Embryophyta</taxon>
        <taxon>Tracheophyta</taxon>
        <taxon>Spermatophyta</taxon>
        <taxon>Magnoliopsida</taxon>
        <taxon>eudicotyledons</taxon>
        <taxon>Gunneridae</taxon>
        <taxon>Pentapetalae</taxon>
        <taxon>rosids</taxon>
        <taxon>malvids</taxon>
        <taxon>Sapindales</taxon>
        <taxon>Anacardiaceae</taxon>
        <taxon>Pistacia</taxon>
    </lineage>
</organism>
<sequence length="82" mass="8874">MAASSSSSSCTQQLFTNQAVLPPSRANTFSPLHNLPHHHHQTESVSNLNIDKTNPIMATTNNTNTGGGGREQQFGEEPEEEI</sequence>
<dbReference type="Proteomes" id="UP001164250">
    <property type="component" value="Chromosome 5"/>
</dbReference>
<accession>A0ACC1BG45</accession>
<keyword evidence="2" id="KW-1185">Reference proteome</keyword>
<gene>
    <name evidence="1" type="ORF">Patl1_27281</name>
</gene>
<name>A0ACC1BG45_9ROSI</name>
<comment type="caution">
    <text evidence="1">The sequence shown here is derived from an EMBL/GenBank/DDBJ whole genome shotgun (WGS) entry which is preliminary data.</text>
</comment>
<protein>
    <submittedName>
        <fullName evidence="1">Uncharacterized protein</fullName>
    </submittedName>
</protein>
<reference evidence="2" key="1">
    <citation type="journal article" date="2023" name="G3 (Bethesda)">
        <title>Genome assembly and association tests identify interacting loci associated with vigor, precocity, and sex in interspecific pistachio rootstocks.</title>
        <authorList>
            <person name="Palmer W."/>
            <person name="Jacygrad E."/>
            <person name="Sagayaradj S."/>
            <person name="Cavanaugh K."/>
            <person name="Han R."/>
            <person name="Bertier L."/>
            <person name="Beede B."/>
            <person name="Kafkas S."/>
            <person name="Golino D."/>
            <person name="Preece J."/>
            <person name="Michelmore R."/>
        </authorList>
    </citation>
    <scope>NUCLEOTIDE SEQUENCE [LARGE SCALE GENOMIC DNA]</scope>
</reference>